<protein>
    <recommendedName>
        <fullName evidence="4">Transmembrane protein</fullName>
    </recommendedName>
</protein>
<comment type="caution">
    <text evidence="2">The sequence shown here is derived from an EMBL/GenBank/DDBJ whole genome shotgun (WGS) entry which is preliminary data.</text>
</comment>
<proteinExistence type="predicted"/>
<evidence type="ECO:0000313" key="3">
    <source>
        <dbReference type="Proteomes" id="UP001337655"/>
    </source>
</evidence>
<evidence type="ECO:0008006" key="4">
    <source>
        <dbReference type="Google" id="ProtNLM"/>
    </source>
</evidence>
<evidence type="ECO:0000256" key="1">
    <source>
        <dbReference type="SAM" id="Phobius"/>
    </source>
</evidence>
<keyword evidence="1" id="KW-1133">Transmembrane helix</keyword>
<dbReference type="PANTHER" id="PTHR37576:SF2">
    <property type="entry name" value="DEFECT AT LOW TEMPERATURE PROTEIN 1"/>
    <property type="match status" value="1"/>
</dbReference>
<reference evidence="2 3" key="1">
    <citation type="submission" date="2023-08" db="EMBL/GenBank/DDBJ databases">
        <title>Black Yeasts Isolated from many extreme environments.</title>
        <authorList>
            <person name="Coleine C."/>
            <person name="Stajich J.E."/>
            <person name="Selbmann L."/>
        </authorList>
    </citation>
    <scope>NUCLEOTIDE SEQUENCE [LARGE SCALE GENOMIC DNA]</scope>
    <source>
        <strain evidence="2 3">CCFEE 5935</strain>
    </source>
</reference>
<dbReference type="PANTHER" id="PTHR37576">
    <property type="entry name" value="DEFECT AT LOW TEMPERATURE PROTEIN 1"/>
    <property type="match status" value="1"/>
</dbReference>
<name>A0AAV9PAL9_9PEZI</name>
<gene>
    <name evidence="2" type="ORF">LTR77_004832</name>
</gene>
<keyword evidence="1" id="KW-0812">Transmembrane</keyword>
<accession>A0AAV9PAL9</accession>
<dbReference type="AlphaFoldDB" id="A0AAV9PAL9"/>
<evidence type="ECO:0000313" key="2">
    <source>
        <dbReference type="EMBL" id="KAK5170246.1"/>
    </source>
</evidence>
<dbReference type="EMBL" id="JAVRRT010000007">
    <property type="protein sequence ID" value="KAK5170246.1"/>
    <property type="molecule type" value="Genomic_DNA"/>
</dbReference>
<sequence>MTHHVQLDLAIPAELPRGFSGYLENNSLLSPGYIETLGYDILFEHPIELSGSGCNGSCKATIRGPGVSKEGCTTRTWPITPPMLSSMNAAWGIWKDSFTTEGTPMTRLPAFSIYLATPFEHPVREAMTLEVGYVEWSEDLHGTYTLKECYLLPAIVEYEILVEGSVVSLPRNADQGKVLHLANNTNPFRWANDSTRQENTMISITSFMAVQMTTNTSVNLTPTSGVYSIEYYSMSPETFRHLRPGWTSSRSVVFNDPTETVVSEINQAFLRGSTMVGSWSNLTELVDPGVATNQSVMAAQTVTQNVFHSDMVWFAAAAAVQFVTVFFILPMFWGYWTVGSNLTMSPFSTALALDAPLLNEVNSAAGPCGVVEKLGSVKIKLGMTGVVGSGAEVATTGRLGLDKERVVWEPRRGDRFSS</sequence>
<dbReference type="GeneID" id="89926176"/>
<feature type="transmembrane region" description="Helical" evidence="1">
    <location>
        <begin position="311"/>
        <end position="336"/>
    </location>
</feature>
<dbReference type="Proteomes" id="UP001337655">
    <property type="component" value="Unassembled WGS sequence"/>
</dbReference>
<organism evidence="2 3">
    <name type="scientific">Saxophila tyrrhenica</name>
    <dbReference type="NCBI Taxonomy" id="1690608"/>
    <lineage>
        <taxon>Eukaryota</taxon>
        <taxon>Fungi</taxon>
        <taxon>Dikarya</taxon>
        <taxon>Ascomycota</taxon>
        <taxon>Pezizomycotina</taxon>
        <taxon>Dothideomycetes</taxon>
        <taxon>Dothideomycetidae</taxon>
        <taxon>Mycosphaerellales</taxon>
        <taxon>Extremaceae</taxon>
        <taxon>Saxophila</taxon>
    </lineage>
</organism>
<keyword evidence="3" id="KW-1185">Reference proteome</keyword>
<keyword evidence="1" id="KW-0472">Membrane</keyword>
<dbReference type="RefSeq" id="XP_064659444.1">
    <property type="nucleotide sequence ID" value="XM_064802083.1"/>
</dbReference>